<evidence type="ECO:0000256" key="1">
    <source>
        <dbReference type="SAM" id="MobiDB-lite"/>
    </source>
</evidence>
<accession>A0A142BAF3</accession>
<evidence type="ECO:0000313" key="2">
    <source>
        <dbReference type="EMBL" id="AMO55729.1"/>
    </source>
</evidence>
<feature type="region of interest" description="Disordered" evidence="1">
    <location>
        <begin position="1"/>
        <end position="45"/>
    </location>
</feature>
<sequence length="45" mass="5043">MRCSRKTNDKALGLRHNHQGDFTPATLSESGNLQPDLQDDLSNLF</sequence>
<gene>
    <name evidence="2" type="ORF">EZMO1_1565</name>
</gene>
<evidence type="ECO:0000313" key="3">
    <source>
        <dbReference type="Proteomes" id="UP000071065"/>
    </source>
</evidence>
<dbReference type="AlphaFoldDB" id="A0A142BAF3"/>
<organism evidence="2 3">
    <name type="scientific">Endozoicomonas montiporae CL-33</name>
    <dbReference type="NCBI Taxonomy" id="570277"/>
    <lineage>
        <taxon>Bacteria</taxon>
        <taxon>Pseudomonadati</taxon>
        <taxon>Pseudomonadota</taxon>
        <taxon>Gammaproteobacteria</taxon>
        <taxon>Oceanospirillales</taxon>
        <taxon>Endozoicomonadaceae</taxon>
        <taxon>Endozoicomonas</taxon>
    </lineage>
</organism>
<dbReference type="Proteomes" id="UP000071065">
    <property type="component" value="Chromosome"/>
</dbReference>
<feature type="compositionally biased region" description="Polar residues" evidence="1">
    <location>
        <begin position="25"/>
        <end position="45"/>
    </location>
</feature>
<protein>
    <submittedName>
        <fullName evidence="2">Uncharacterized protein</fullName>
    </submittedName>
</protein>
<name>A0A142BAF3_9GAMM</name>
<proteinExistence type="predicted"/>
<dbReference type="KEGG" id="emp:EZMO1_1565"/>
<dbReference type="EMBL" id="CP013251">
    <property type="protein sequence ID" value="AMO55729.1"/>
    <property type="molecule type" value="Genomic_DNA"/>
</dbReference>
<reference evidence="2 3" key="1">
    <citation type="journal article" date="2016" name="Front. Microbiol.">
        <title>Genomic Insight into the Host-Endosymbiont Relationship of Endozoicomonas montiporae CL-33(T) with its Coral Host.</title>
        <authorList>
            <person name="Ding J.-Y."/>
            <person name="Shiu J.-H."/>
            <person name="Chen W.-M."/>
            <person name="Chiang Y.-R."/>
            <person name="Tang S.-L."/>
        </authorList>
    </citation>
    <scope>NUCLEOTIDE SEQUENCE [LARGE SCALE GENOMIC DNA]</scope>
    <source>
        <strain evidence="2 3">CL-33</strain>
    </source>
</reference>